<dbReference type="RefSeq" id="WP_349173507.1">
    <property type="nucleotide sequence ID" value="NZ_JBBMEU010000027.1"/>
</dbReference>
<protein>
    <submittedName>
        <fullName evidence="1">Uncharacterized protein</fullName>
    </submittedName>
</protein>
<evidence type="ECO:0000313" key="1">
    <source>
        <dbReference type="EMBL" id="MEQ2422273.1"/>
    </source>
</evidence>
<proteinExistence type="predicted"/>
<evidence type="ECO:0000313" key="2">
    <source>
        <dbReference type="Proteomes" id="UP001433088"/>
    </source>
</evidence>
<dbReference type="Proteomes" id="UP001433088">
    <property type="component" value="Unassembled WGS sequence"/>
</dbReference>
<gene>
    <name evidence="1" type="ORF">WMO23_05945</name>
</gene>
<keyword evidence="2" id="KW-1185">Reference proteome</keyword>
<name>A0ABV1CVU2_9FIRM</name>
<sequence length="159" mass="18953">MTERYILQFPRGVAVSIFPYDTAYLNDEKFLEEFRRNIRDAFREYTVGTNPDYILQDKIMFIDLIRELNFKISSRQILNECIRNLVDDAGSFDLEDSFDTDDLEQLIDEGISRYSRSWTNWSPDKHVNEMAMKFIWIAIKVVMNYIPYIEPVKPRGDEE</sequence>
<dbReference type="EMBL" id="JBBMEU010000027">
    <property type="protein sequence ID" value="MEQ2422273.1"/>
    <property type="molecule type" value="Genomic_DNA"/>
</dbReference>
<reference evidence="1 2" key="1">
    <citation type="submission" date="2024-03" db="EMBL/GenBank/DDBJ databases">
        <title>Human intestinal bacterial collection.</title>
        <authorList>
            <person name="Pauvert C."/>
            <person name="Hitch T.C.A."/>
            <person name="Clavel T."/>
        </authorList>
    </citation>
    <scope>NUCLEOTIDE SEQUENCE [LARGE SCALE GENOMIC DNA]</scope>
    <source>
        <strain evidence="1 2">CLA-AA-H81</strain>
    </source>
</reference>
<organism evidence="1 2">
    <name type="scientific">Megasphaera intestinihominis</name>
    <dbReference type="NCBI Taxonomy" id="3133159"/>
    <lineage>
        <taxon>Bacteria</taxon>
        <taxon>Bacillati</taxon>
        <taxon>Bacillota</taxon>
        <taxon>Negativicutes</taxon>
        <taxon>Veillonellales</taxon>
        <taxon>Veillonellaceae</taxon>
        <taxon>Megasphaera</taxon>
    </lineage>
</organism>
<comment type="caution">
    <text evidence="1">The sequence shown here is derived from an EMBL/GenBank/DDBJ whole genome shotgun (WGS) entry which is preliminary data.</text>
</comment>
<accession>A0ABV1CVU2</accession>